<reference evidence="1 2" key="1">
    <citation type="journal article" date="2021" name="Elife">
        <title>Chloroplast acquisition without the gene transfer in kleptoplastic sea slugs, Plakobranchus ocellatus.</title>
        <authorList>
            <person name="Maeda T."/>
            <person name="Takahashi S."/>
            <person name="Yoshida T."/>
            <person name="Shimamura S."/>
            <person name="Takaki Y."/>
            <person name="Nagai Y."/>
            <person name="Toyoda A."/>
            <person name="Suzuki Y."/>
            <person name="Arimoto A."/>
            <person name="Ishii H."/>
            <person name="Satoh N."/>
            <person name="Nishiyama T."/>
            <person name="Hasebe M."/>
            <person name="Maruyama T."/>
            <person name="Minagawa J."/>
            <person name="Obokata J."/>
            <person name="Shigenobu S."/>
        </authorList>
    </citation>
    <scope>NUCLEOTIDE SEQUENCE [LARGE SCALE GENOMIC DNA]</scope>
</reference>
<name>A0AAV4ATU1_9GAST</name>
<evidence type="ECO:0000313" key="2">
    <source>
        <dbReference type="Proteomes" id="UP000735302"/>
    </source>
</evidence>
<dbReference type="EMBL" id="BLXT01004139">
    <property type="protein sequence ID" value="GFO09976.1"/>
    <property type="molecule type" value="Genomic_DNA"/>
</dbReference>
<proteinExistence type="predicted"/>
<accession>A0AAV4ATU1</accession>
<dbReference type="AlphaFoldDB" id="A0AAV4ATU1"/>
<comment type="caution">
    <text evidence="1">The sequence shown here is derived from an EMBL/GenBank/DDBJ whole genome shotgun (WGS) entry which is preliminary data.</text>
</comment>
<keyword evidence="2" id="KW-1185">Reference proteome</keyword>
<evidence type="ECO:0000313" key="1">
    <source>
        <dbReference type="EMBL" id="GFO09976.1"/>
    </source>
</evidence>
<organism evidence="1 2">
    <name type="scientific">Plakobranchus ocellatus</name>
    <dbReference type="NCBI Taxonomy" id="259542"/>
    <lineage>
        <taxon>Eukaryota</taxon>
        <taxon>Metazoa</taxon>
        <taxon>Spiralia</taxon>
        <taxon>Lophotrochozoa</taxon>
        <taxon>Mollusca</taxon>
        <taxon>Gastropoda</taxon>
        <taxon>Heterobranchia</taxon>
        <taxon>Euthyneura</taxon>
        <taxon>Panpulmonata</taxon>
        <taxon>Sacoglossa</taxon>
        <taxon>Placobranchoidea</taxon>
        <taxon>Plakobranchidae</taxon>
        <taxon>Plakobranchus</taxon>
    </lineage>
</organism>
<protein>
    <submittedName>
        <fullName evidence="1">Uncharacterized protein</fullName>
    </submittedName>
</protein>
<dbReference type="Proteomes" id="UP000735302">
    <property type="component" value="Unassembled WGS sequence"/>
</dbReference>
<gene>
    <name evidence="1" type="ORF">PoB_003648100</name>
</gene>
<sequence length="132" mass="14751">MGIYATAAYWLANQSPVMTQFALRLYHKDKACPSNRSMSVKEGTGKSFEYQSPGSFQLLSSPPLHQGAGGWARIRDRRVPADLRAHPLATVPPTPQKEKPHCKGVEDEYVTFLHGAYKIQKNRDVLMPPTKV</sequence>